<accession>A0A162LUS7</accession>
<sequence length="74" mass="8775">MPPLPTNDAPWMRQQLAVLHVRSIVCIAITTRGRRQHSRRRIRRLPSYKRRTGPTEDAWRSHLCQLAGQRVRQH</sequence>
<protein>
    <submittedName>
        <fullName evidence="1">Uncharacterized protein</fullName>
    </submittedName>
</protein>
<name>A0A162LUS7_METRR</name>
<proteinExistence type="predicted"/>
<dbReference type="AlphaFoldDB" id="A0A162LUS7"/>
<evidence type="ECO:0000313" key="1">
    <source>
        <dbReference type="EMBL" id="OAA45050.1"/>
    </source>
</evidence>
<dbReference type="EMBL" id="AZHC01000009">
    <property type="protein sequence ID" value="OAA45050.1"/>
    <property type="molecule type" value="Genomic_DNA"/>
</dbReference>
<keyword evidence="2" id="KW-1185">Reference proteome</keyword>
<reference evidence="1 2" key="1">
    <citation type="journal article" date="2016" name="Genome Biol. Evol.">
        <title>Divergent and convergent evolution of fungal pathogenicity.</title>
        <authorList>
            <person name="Shang Y."/>
            <person name="Xiao G."/>
            <person name="Zheng P."/>
            <person name="Cen K."/>
            <person name="Zhan S."/>
            <person name="Wang C."/>
        </authorList>
    </citation>
    <scope>NUCLEOTIDE SEQUENCE [LARGE SCALE GENOMIC DNA]</scope>
    <source>
        <strain evidence="1 2">RCEF 4871</strain>
    </source>
</reference>
<dbReference type="Proteomes" id="UP000243498">
    <property type="component" value="Unassembled WGS sequence"/>
</dbReference>
<gene>
    <name evidence="1" type="ORF">NOR_03804</name>
</gene>
<comment type="caution">
    <text evidence="1">The sequence shown here is derived from an EMBL/GenBank/DDBJ whole genome shotgun (WGS) entry which is preliminary data.</text>
</comment>
<evidence type="ECO:0000313" key="2">
    <source>
        <dbReference type="Proteomes" id="UP000243498"/>
    </source>
</evidence>
<organism evidence="1 2">
    <name type="scientific">Metarhizium rileyi (strain RCEF 4871)</name>
    <name type="common">Nomuraea rileyi</name>
    <dbReference type="NCBI Taxonomy" id="1649241"/>
    <lineage>
        <taxon>Eukaryota</taxon>
        <taxon>Fungi</taxon>
        <taxon>Dikarya</taxon>
        <taxon>Ascomycota</taxon>
        <taxon>Pezizomycotina</taxon>
        <taxon>Sordariomycetes</taxon>
        <taxon>Hypocreomycetidae</taxon>
        <taxon>Hypocreales</taxon>
        <taxon>Clavicipitaceae</taxon>
        <taxon>Metarhizium</taxon>
    </lineage>
</organism>